<proteinExistence type="predicted"/>
<evidence type="ECO:0000313" key="1">
    <source>
        <dbReference type="EMBL" id="CAC5387174.1"/>
    </source>
</evidence>
<dbReference type="InterPro" id="IPR043504">
    <property type="entry name" value="Peptidase_S1_PA_chymotrypsin"/>
</dbReference>
<organism evidence="1 2">
    <name type="scientific">Mytilus coruscus</name>
    <name type="common">Sea mussel</name>
    <dbReference type="NCBI Taxonomy" id="42192"/>
    <lineage>
        <taxon>Eukaryota</taxon>
        <taxon>Metazoa</taxon>
        <taxon>Spiralia</taxon>
        <taxon>Lophotrochozoa</taxon>
        <taxon>Mollusca</taxon>
        <taxon>Bivalvia</taxon>
        <taxon>Autobranchia</taxon>
        <taxon>Pteriomorphia</taxon>
        <taxon>Mytilida</taxon>
        <taxon>Mytiloidea</taxon>
        <taxon>Mytilidae</taxon>
        <taxon>Mytilinae</taxon>
        <taxon>Mytilus</taxon>
    </lineage>
</organism>
<dbReference type="Proteomes" id="UP000507470">
    <property type="component" value="Unassembled WGS sequence"/>
</dbReference>
<dbReference type="InterPro" id="IPR009003">
    <property type="entry name" value="Peptidase_S1_PA"/>
</dbReference>
<keyword evidence="2" id="KW-1185">Reference proteome</keyword>
<sequence length="169" mass="19006">MLKLLCDLDKCIFNFERETRRQTTATTFTIHSSHPQHQLIFSLALMPDKTTKIVAGNDGNIEDFPFIAEIQRRESRNEPWEHWCGAIVVGIAGGENAAIEDFRYVARIEKGDNGGPLTCKTTDGTTVLNGIFAWQYATCNGNRSTAYTNNPNYACWLKRQTGIEGYPLN</sequence>
<evidence type="ECO:0000313" key="2">
    <source>
        <dbReference type="Proteomes" id="UP000507470"/>
    </source>
</evidence>
<name>A0A6J8BWD1_MYTCO</name>
<reference evidence="1 2" key="1">
    <citation type="submission" date="2020-06" db="EMBL/GenBank/DDBJ databases">
        <authorList>
            <person name="Li R."/>
            <person name="Bekaert M."/>
        </authorList>
    </citation>
    <scope>NUCLEOTIDE SEQUENCE [LARGE SCALE GENOMIC DNA]</scope>
    <source>
        <strain evidence="2">wild</strain>
    </source>
</reference>
<accession>A0A6J8BWD1</accession>
<gene>
    <name evidence="1" type="ORF">MCOR_22540</name>
</gene>
<dbReference type="SUPFAM" id="SSF50494">
    <property type="entry name" value="Trypsin-like serine proteases"/>
    <property type="match status" value="1"/>
</dbReference>
<dbReference type="EMBL" id="CACVKT020003987">
    <property type="protein sequence ID" value="CAC5387174.1"/>
    <property type="molecule type" value="Genomic_DNA"/>
</dbReference>
<protein>
    <submittedName>
        <fullName evidence="1">Uncharacterized protein</fullName>
    </submittedName>
</protein>
<dbReference type="Gene3D" id="2.40.10.10">
    <property type="entry name" value="Trypsin-like serine proteases"/>
    <property type="match status" value="1"/>
</dbReference>
<dbReference type="AlphaFoldDB" id="A0A6J8BWD1"/>